<proteinExistence type="predicted"/>
<dbReference type="Proteomes" id="UP001155128">
    <property type="component" value="Unassembled WGS sequence"/>
</dbReference>
<evidence type="ECO:0000313" key="3">
    <source>
        <dbReference type="Proteomes" id="UP001155128"/>
    </source>
</evidence>
<feature type="compositionally biased region" description="Basic and acidic residues" evidence="1">
    <location>
        <begin position="48"/>
        <end position="57"/>
    </location>
</feature>
<evidence type="ECO:0000256" key="1">
    <source>
        <dbReference type="SAM" id="MobiDB-lite"/>
    </source>
</evidence>
<gene>
    <name evidence="2" type="ORF">NDO55_07895</name>
</gene>
<evidence type="ECO:0000313" key="2">
    <source>
        <dbReference type="EMBL" id="MCM8557739.1"/>
    </source>
</evidence>
<protein>
    <submittedName>
        <fullName evidence="2">Uncharacterized protein</fullName>
    </submittedName>
</protein>
<dbReference type="RefSeq" id="WP_252114066.1">
    <property type="nucleotide sequence ID" value="NZ_JAMSHT010000001.1"/>
</dbReference>
<sequence>MRELLHLKDPLAWLGLLLAVVLLATPIACQVHRKRAAEARVNEAQADAAREAGRDAVETVGRAATREAQGDALTRSNDKEIRNAQGADARVHPDAHAAGLDSLCRRAAYRDSERCRLREPAPR</sequence>
<keyword evidence="3" id="KW-1185">Reference proteome</keyword>
<accession>A0A9X2J2F3</accession>
<reference evidence="2" key="1">
    <citation type="submission" date="2022-06" db="EMBL/GenBank/DDBJ databases">
        <title>Sphingomicrobium sedimins sp. nov., a marine bacterium isolated from tidal flat.</title>
        <authorList>
            <person name="Kim C.-H."/>
            <person name="Yoo Y."/>
            <person name="Kim J.-J."/>
        </authorList>
    </citation>
    <scope>NUCLEOTIDE SEQUENCE</scope>
    <source>
        <strain evidence="2">GRR-S6-50</strain>
    </source>
</reference>
<dbReference type="EMBL" id="JAMSHT010000001">
    <property type="protein sequence ID" value="MCM8557739.1"/>
    <property type="molecule type" value="Genomic_DNA"/>
</dbReference>
<comment type="caution">
    <text evidence="2">The sequence shown here is derived from an EMBL/GenBank/DDBJ whole genome shotgun (WGS) entry which is preliminary data.</text>
</comment>
<organism evidence="2 3">
    <name type="scientific">Sphingomicrobium sediminis</name>
    <dbReference type="NCBI Taxonomy" id="2950949"/>
    <lineage>
        <taxon>Bacteria</taxon>
        <taxon>Pseudomonadati</taxon>
        <taxon>Pseudomonadota</taxon>
        <taxon>Alphaproteobacteria</taxon>
        <taxon>Sphingomonadales</taxon>
        <taxon>Sphingomonadaceae</taxon>
        <taxon>Sphingomicrobium</taxon>
    </lineage>
</organism>
<feature type="region of interest" description="Disordered" evidence="1">
    <location>
        <begin position="47"/>
        <end position="94"/>
    </location>
</feature>
<dbReference type="AlphaFoldDB" id="A0A9X2J2F3"/>
<name>A0A9X2J2F3_9SPHN</name>